<keyword evidence="5" id="KW-1185">Reference proteome</keyword>
<dbReference type="RefSeq" id="WP_127164457.1">
    <property type="nucleotide sequence ID" value="NZ_CP029822.1"/>
</dbReference>
<dbReference type="KEGG" id="emo:DM558_13695"/>
<evidence type="ECO:0000313" key="4">
    <source>
        <dbReference type="EMBL" id="AZS51758.1"/>
    </source>
</evidence>
<dbReference type="EMBL" id="CP029822">
    <property type="protein sequence ID" value="AZS51758.1"/>
    <property type="molecule type" value="Genomic_DNA"/>
</dbReference>
<organism evidence="4 5">
    <name type="scientific">Entomomonas moraniae</name>
    <dbReference type="NCBI Taxonomy" id="2213226"/>
    <lineage>
        <taxon>Bacteria</taxon>
        <taxon>Pseudomonadati</taxon>
        <taxon>Pseudomonadota</taxon>
        <taxon>Gammaproteobacteria</taxon>
        <taxon>Pseudomonadales</taxon>
        <taxon>Pseudomonadaceae</taxon>
        <taxon>Entomomonas</taxon>
    </lineage>
</organism>
<evidence type="ECO:0000259" key="3">
    <source>
        <dbReference type="PROSITE" id="PS50045"/>
    </source>
</evidence>
<proteinExistence type="predicted"/>
<dbReference type="InterPro" id="IPR009715">
    <property type="entry name" value="RtcR"/>
</dbReference>
<dbReference type="GO" id="GO:0005524">
    <property type="term" value="F:ATP binding"/>
    <property type="evidence" value="ECO:0007669"/>
    <property type="project" value="UniProtKB-KW"/>
</dbReference>
<dbReference type="SMART" id="SM00382">
    <property type="entry name" value="AAA"/>
    <property type="match status" value="1"/>
</dbReference>
<name>A0A3Q9JMP5_9GAMM</name>
<accession>A0A3Q9JMP5</accession>
<dbReference type="PROSITE" id="PS50045">
    <property type="entry name" value="SIGMA54_INTERACT_4"/>
    <property type="match status" value="1"/>
</dbReference>
<keyword evidence="1" id="KW-0547">Nucleotide-binding</keyword>
<evidence type="ECO:0000256" key="1">
    <source>
        <dbReference type="ARBA" id="ARBA00022741"/>
    </source>
</evidence>
<dbReference type="SUPFAM" id="SSF52540">
    <property type="entry name" value="P-loop containing nucleoside triphosphate hydrolases"/>
    <property type="match status" value="1"/>
</dbReference>
<dbReference type="Pfam" id="PF25601">
    <property type="entry name" value="AAA_lid_14"/>
    <property type="match status" value="1"/>
</dbReference>
<dbReference type="GO" id="GO:0003700">
    <property type="term" value="F:DNA-binding transcription factor activity"/>
    <property type="evidence" value="ECO:0007669"/>
    <property type="project" value="InterPro"/>
</dbReference>
<dbReference type="NCBIfam" id="NF038308">
    <property type="entry name" value="RNA_repair_RtcR"/>
    <property type="match status" value="1"/>
</dbReference>
<dbReference type="PANTHER" id="PTHR32071:SF14">
    <property type="entry name" value="TRANSCRIPTIONAL REGULATORY PROTEIN RTCR"/>
    <property type="match status" value="1"/>
</dbReference>
<dbReference type="InterPro" id="IPR058031">
    <property type="entry name" value="AAA_lid_NorR"/>
</dbReference>
<dbReference type="InterPro" id="IPR017183">
    <property type="entry name" value="Sigma54_dep_tscrpt_act_RtcR"/>
</dbReference>
<dbReference type="Gene3D" id="3.40.50.300">
    <property type="entry name" value="P-loop containing nucleotide triphosphate hydrolases"/>
    <property type="match status" value="1"/>
</dbReference>
<protein>
    <submittedName>
        <fullName evidence="4">AAA family ATPase</fullName>
    </submittedName>
</protein>
<gene>
    <name evidence="4" type="ORF">DM558_13695</name>
</gene>
<dbReference type="Gene3D" id="1.10.8.60">
    <property type="match status" value="1"/>
</dbReference>
<dbReference type="PANTHER" id="PTHR32071">
    <property type="entry name" value="TRANSCRIPTIONAL REGULATORY PROTEIN"/>
    <property type="match status" value="1"/>
</dbReference>
<dbReference type="CDD" id="cd00009">
    <property type="entry name" value="AAA"/>
    <property type="match status" value="1"/>
</dbReference>
<keyword evidence="2" id="KW-0067">ATP-binding</keyword>
<dbReference type="InterPro" id="IPR002078">
    <property type="entry name" value="Sigma_54_int"/>
</dbReference>
<dbReference type="InterPro" id="IPR027417">
    <property type="entry name" value="P-loop_NTPase"/>
</dbReference>
<feature type="domain" description="Sigma-54 factor interaction" evidence="3">
    <location>
        <begin position="200"/>
        <end position="438"/>
    </location>
</feature>
<dbReference type="PIRSF" id="PIRSF037354">
    <property type="entry name" value="Txn_actvtr_RtcR"/>
    <property type="match status" value="1"/>
</dbReference>
<dbReference type="Pfam" id="PF06956">
    <property type="entry name" value="RtcR"/>
    <property type="match status" value="1"/>
</dbReference>
<dbReference type="AlphaFoldDB" id="A0A3Q9JMP5"/>
<dbReference type="Pfam" id="PF00158">
    <property type="entry name" value="Sigma54_activat"/>
    <property type="match status" value="1"/>
</dbReference>
<reference evidence="5" key="1">
    <citation type="submission" date="2018-06" db="EMBL/GenBank/DDBJ databases">
        <title>Complete genome of Pseudomonas insecticola strain QZS01.</title>
        <authorList>
            <person name="Wang J."/>
            <person name="Su Q."/>
        </authorList>
    </citation>
    <scope>NUCLEOTIDE SEQUENCE [LARGE SCALE GENOMIC DNA]</scope>
    <source>
        <strain evidence="5">QZS01</strain>
    </source>
</reference>
<evidence type="ECO:0000256" key="2">
    <source>
        <dbReference type="ARBA" id="ARBA00022840"/>
    </source>
</evidence>
<dbReference type="InterPro" id="IPR003593">
    <property type="entry name" value="AAA+_ATPase"/>
</dbReference>
<evidence type="ECO:0000313" key="5">
    <source>
        <dbReference type="Proteomes" id="UP000273143"/>
    </source>
</evidence>
<sequence>MKKNIIFGFLGNILDARGKGSKRWLHWRPSIDICAHTELPISRFELLIYKGDRELAEQIADDIKILSPCTQVNIFEIDILDPWDFEQVYTALWDIAKHYSFNTDSENYYLHITTGTHVAQICWFLLAESRFYPSKLLQTSPPNKKDKNSKLDHGTGRPTHTDLVLGKLAIIDLDLSCYDKILSRFQLYTQQATELLKSGIPTRNQQFNKIIAEIEQVASDSHAPILLNGATGSGKSFLAKQIYLLKYNSHQISGQFVEINCATIRGDTAMSTLFGHAKGAFTGANSQRIGLLKSADGGLLFLDEIGELGLDEQAMLLKAIEEKIFYPFGSDMPIKSNFQLIAGTNKDLNKAISAGKFREDLYERINIWHYELPSLAERKEDIEPNIEYELIQYAKEYGQLPRFNADSRKNYLDFAISNEAIWKGNFRELNASITRMATLAPQCNIALEQVTQEINRLRKNWCTPNTSNTLISEPIDEFDRYQLEQVIKICQQSTSLSEAGRKLFAVSRLNKQCNNDADRLKKYLAKFDLNWERIKNDK</sequence>
<dbReference type="Proteomes" id="UP000273143">
    <property type="component" value="Chromosome"/>
</dbReference>